<dbReference type="InterPro" id="IPR051794">
    <property type="entry name" value="PG_Endopeptidase_C40"/>
</dbReference>
<evidence type="ECO:0000313" key="7">
    <source>
        <dbReference type="Proteomes" id="UP000244496"/>
    </source>
</evidence>
<name>A0A2S0UHG4_9RHOB</name>
<dbReference type="InterPro" id="IPR000064">
    <property type="entry name" value="NLP_P60_dom"/>
</dbReference>
<reference evidence="6 7" key="1">
    <citation type="submission" date="2018-04" db="EMBL/GenBank/DDBJ databases">
        <title>Genome sequencing of Gemmobacter.</title>
        <authorList>
            <person name="Yi H."/>
            <person name="Baek M.-G."/>
        </authorList>
    </citation>
    <scope>NUCLEOTIDE SEQUENCE [LARGE SCALE GENOMIC DNA]</scope>
    <source>
        <strain evidence="6 7">HYN0069</strain>
    </source>
</reference>
<dbReference type="GO" id="GO:0006508">
    <property type="term" value="P:proteolysis"/>
    <property type="evidence" value="ECO:0007669"/>
    <property type="project" value="UniProtKB-KW"/>
</dbReference>
<proteinExistence type="inferred from homology"/>
<dbReference type="PROSITE" id="PS51935">
    <property type="entry name" value="NLPC_P60"/>
    <property type="match status" value="1"/>
</dbReference>
<organism evidence="6 7">
    <name type="scientific">Paragemmobacter aquarius</name>
    <dbReference type="NCBI Taxonomy" id="2169400"/>
    <lineage>
        <taxon>Bacteria</taxon>
        <taxon>Pseudomonadati</taxon>
        <taxon>Pseudomonadota</taxon>
        <taxon>Alphaproteobacteria</taxon>
        <taxon>Rhodobacterales</taxon>
        <taxon>Paracoccaceae</taxon>
        <taxon>Paragemmobacter</taxon>
    </lineage>
</organism>
<dbReference type="OrthoDB" id="9813368at2"/>
<dbReference type="PANTHER" id="PTHR47359">
    <property type="entry name" value="PEPTIDOGLYCAN DL-ENDOPEPTIDASE CWLO"/>
    <property type="match status" value="1"/>
</dbReference>
<dbReference type="AlphaFoldDB" id="A0A2S0UHG4"/>
<feature type="domain" description="NlpC/P60" evidence="5">
    <location>
        <begin position="150"/>
        <end position="272"/>
    </location>
</feature>
<dbReference type="Gene3D" id="3.90.1720.10">
    <property type="entry name" value="endopeptidase domain like (from Nostoc punctiforme)"/>
    <property type="match status" value="1"/>
</dbReference>
<dbReference type="EMBL" id="CP028918">
    <property type="protein sequence ID" value="AWB47254.1"/>
    <property type="molecule type" value="Genomic_DNA"/>
</dbReference>
<evidence type="ECO:0000256" key="1">
    <source>
        <dbReference type="ARBA" id="ARBA00007074"/>
    </source>
</evidence>
<dbReference type="PANTHER" id="PTHR47359:SF3">
    <property type="entry name" value="NLP_P60 DOMAIN-CONTAINING PROTEIN-RELATED"/>
    <property type="match status" value="1"/>
</dbReference>
<dbReference type="InterPro" id="IPR038765">
    <property type="entry name" value="Papain-like_cys_pep_sf"/>
</dbReference>
<evidence type="ECO:0000256" key="3">
    <source>
        <dbReference type="ARBA" id="ARBA00022801"/>
    </source>
</evidence>
<keyword evidence="7" id="KW-1185">Reference proteome</keyword>
<comment type="similarity">
    <text evidence="1">Belongs to the peptidase C40 family.</text>
</comment>
<dbReference type="GO" id="GO:0008234">
    <property type="term" value="F:cysteine-type peptidase activity"/>
    <property type="evidence" value="ECO:0007669"/>
    <property type="project" value="UniProtKB-KW"/>
</dbReference>
<evidence type="ECO:0000256" key="4">
    <source>
        <dbReference type="ARBA" id="ARBA00022807"/>
    </source>
</evidence>
<dbReference type="KEGG" id="geh:HYN69_00915"/>
<evidence type="ECO:0000256" key="2">
    <source>
        <dbReference type="ARBA" id="ARBA00022670"/>
    </source>
</evidence>
<sequence length="272" mass="28766">MDRRLTPANGRVALQSMRGIVDAPLYVAGEAADVVAQVVDLLDGPSGNRDRQLLWGEAVMVIERHDGWAFVQAAKDGYCGYVADAALGAASKPTHRVAAPASHLYSGPRVQAAEVAALSFGSLVTVTEIEGKFAKTPQGFIPEMHLRPLDAPFADAVTVAELFLGTPYLWGGNSRAGIDCSGLVQAALIACGKPCPADSDQQRSVGTDLPEDAPLQRGDLVFWKGHVAMAVDADQLIHANGHTMSVAYEGVAACIARVMAQEGLPVLMRRRP</sequence>
<evidence type="ECO:0000259" key="5">
    <source>
        <dbReference type="PROSITE" id="PS51935"/>
    </source>
</evidence>
<dbReference type="Pfam" id="PF00877">
    <property type="entry name" value="NLPC_P60"/>
    <property type="match status" value="1"/>
</dbReference>
<keyword evidence="4" id="KW-0788">Thiol protease</keyword>
<dbReference type="Pfam" id="PF18348">
    <property type="entry name" value="SH3_16"/>
    <property type="match status" value="1"/>
</dbReference>
<dbReference type="InterPro" id="IPR041382">
    <property type="entry name" value="SH3_16"/>
</dbReference>
<keyword evidence="2" id="KW-0645">Protease</keyword>
<dbReference type="SUPFAM" id="SSF54001">
    <property type="entry name" value="Cysteine proteinases"/>
    <property type="match status" value="1"/>
</dbReference>
<dbReference type="Proteomes" id="UP000244496">
    <property type="component" value="Chromosome"/>
</dbReference>
<evidence type="ECO:0000313" key="6">
    <source>
        <dbReference type="EMBL" id="AWB47254.1"/>
    </source>
</evidence>
<dbReference type="RefSeq" id="WP_108434083.1">
    <property type="nucleotide sequence ID" value="NZ_CP028918.1"/>
</dbReference>
<protein>
    <submittedName>
        <fullName evidence="6">NLP/P60 hydrolase</fullName>
    </submittedName>
</protein>
<gene>
    <name evidence="6" type="ORF">HYN69_00915</name>
</gene>
<keyword evidence="3 6" id="KW-0378">Hydrolase</keyword>
<accession>A0A2S0UHG4</accession>